<evidence type="ECO:0008006" key="2">
    <source>
        <dbReference type="Google" id="ProtNLM"/>
    </source>
</evidence>
<protein>
    <recommendedName>
        <fullName evidence="2">DUF4160 domain-containing protein</fullName>
    </recommendedName>
</protein>
<sequence length="107" mass="12375">MLFVVFAAALAALGRMRKLPEISRFFGIIIRMFVEPAVRHHRPHFHAYYQNDVVIIAIDAISVIAGGLPRRQQRMVEAWAEIHQDELLEDWARLQAGKQPFAIEQLR</sequence>
<name>A0A450T7S4_9GAMM</name>
<accession>A0A450T7S4</accession>
<reference evidence="1" key="1">
    <citation type="submission" date="2019-02" db="EMBL/GenBank/DDBJ databases">
        <authorList>
            <person name="Gruber-Vodicka R. H."/>
            <person name="Seah K. B. B."/>
        </authorList>
    </citation>
    <scope>NUCLEOTIDE SEQUENCE</scope>
    <source>
        <strain evidence="1">BECK_DK161</strain>
    </source>
</reference>
<proteinExistence type="predicted"/>
<gene>
    <name evidence="1" type="ORF">BECKDK2373C_GA0170839_11016</name>
</gene>
<dbReference type="EMBL" id="CAADEY010000101">
    <property type="protein sequence ID" value="VFJ62865.1"/>
    <property type="molecule type" value="Genomic_DNA"/>
</dbReference>
<dbReference type="Pfam" id="PF13711">
    <property type="entry name" value="DUF4160"/>
    <property type="match status" value="1"/>
</dbReference>
<dbReference type="AlphaFoldDB" id="A0A450T7S4"/>
<organism evidence="1">
    <name type="scientific">Candidatus Kentrum sp. DK</name>
    <dbReference type="NCBI Taxonomy" id="2126562"/>
    <lineage>
        <taxon>Bacteria</taxon>
        <taxon>Pseudomonadati</taxon>
        <taxon>Pseudomonadota</taxon>
        <taxon>Gammaproteobacteria</taxon>
        <taxon>Candidatus Kentrum</taxon>
    </lineage>
</organism>
<evidence type="ECO:0000313" key="1">
    <source>
        <dbReference type="EMBL" id="VFJ62865.1"/>
    </source>
</evidence>
<dbReference type="InterPro" id="IPR025427">
    <property type="entry name" value="DUF4160"/>
</dbReference>